<feature type="region of interest" description="Disordered" evidence="7">
    <location>
        <begin position="1"/>
        <end position="65"/>
    </location>
</feature>
<dbReference type="GO" id="GO:0005634">
    <property type="term" value="C:nucleus"/>
    <property type="evidence" value="ECO:0007669"/>
    <property type="project" value="UniProtKB-SubCell"/>
</dbReference>
<feature type="region of interest" description="Disordered" evidence="7">
    <location>
        <begin position="661"/>
        <end position="681"/>
    </location>
</feature>
<feature type="compositionally biased region" description="Polar residues" evidence="7">
    <location>
        <begin position="201"/>
        <end position="213"/>
    </location>
</feature>
<dbReference type="PROSITE" id="PS40000">
    <property type="entry name" value="DM_1"/>
    <property type="match status" value="1"/>
</dbReference>
<evidence type="ECO:0000313" key="10">
    <source>
        <dbReference type="Proteomes" id="UP001142055"/>
    </source>
</evidence>
<dbReference type="OMA" id="INNICGR"/>
<evidence type="ECO:0000313" key="9">
    <source>
        <dbReference type="EMBL" id="KAJ6224236.1"/>
    </source>
</evidence>
<dbReference type="SMART" id="SM00301">
    <property type="entry name" value="DM"/>
    <property type="match status" value="1"/>
</dbReference>
<feature type="compositionally biased region" description="Low complexity" evidence="7">
    <location>
        <begin position="22"/>
        <end position="43"/>
    </location>
</feature>
<dbReference type="EMBL" id="JAPWDV010000001">
    <property type="protein sequence ID" value="KAJ6224236.1"/>
    <property type="molecule type" value="Genomic_DNA"/>
</dbReference>
<feature type="compositionally biased region" description="Polar residues" evidence="7">
    <location>
        <begin position="606"/>
        <end position="619"/>
    </location>
</feature>
<keyword evidence="10" id="KW-1185">Reference proteome</keyword>
<comment type="caution">
    <text evidence="9">The sequence shown here is derived from an EMBL/GenBank/DDBJ whole genome shotgun (WGS) entry which is preliminary data.</text>
</comment>
<sequence length="681" mass="75055">MMMMNNQSQQQQSSSTNPNYCTTTGTTVDTMTMSTSTGTTLDSLKGEPFSGGNSSRSATPPSPTSFLMRSVAERYQRTPKCARCRNHGVVSALKGHKRYCRWKDCMCAKCTLIAERQRVMAAQVALRRQQAQEENEAREMSILYNCQDGLVAMHKAGLTLSAAMAQLIETNKSLPDGVEENERSSSRFSTSSNESERNGNHHSNMEQSINDQSDNGHHSPIQERTSSNEQFEKGHGGHHLDSDVDESSKPVNVGKTSRRRMSKRNSTEINDNNMEQQQQQHKLLKRRSVTIDILQKLFPKMSLVNLEQTLTRFNADILKTIEHLMKEGENETEMEHAKSVESIPIKLSVDSDFSEIRKQFGFNKKKPKNSFVRHKANYENALREQAIKGSDMNEMKNVNQYESTMSGINETSIGNPFALKNVAPHSTGTPMNQCPPQLLSMFGGNQSTNGGTMSTFRPDSTSPINTSPNLISGPISTMTNNNNNNCSSSQKTLLNVRGLMLHPSLMMPNGGANPMLSATKIESEPKMINHGPQTFVPGNLNGPASFPHLSRNLFDSLMASTSYRNLFPAFFPGSTHPNLASLGLLGTGLAGLASAGTNESSTSSSPNMHQANSSSSNYDHSCDEFNHKLLSQRTHQIQSALHNMCDNNWYGNIGNDLTRSNGTNGGNGNQLKCENKDDLHS</sequence>
<dbReference type="GO" id="GO:0000981">
    <property type="term" value="F:DNA-binding transcription factor activity, RNA polymerase II-specific"/>
    <property type="evidence" value="ECO:0007669"/>
    <property type="project" value="TreeGrafter"/>
</dbReference>
<dbReference type="InterPro" id="IPR026607">
    <property type="entry name" value="DMRT"/>
</dbReference>
<dbReference type="PANTHER" id="PTHR12322">
    <property type="entry name" value="DOUBLESEX AND MAB-3 RELATED TRANSCRIPTION FACTOR DMRT"/>
    <property type="match status" value="1"/>
</dbReference>
<dbReference type="InterPro" id="IPR005173">
    <property type="entry name" value="DMA"/>
</dbReference>
<keyword evidence="2 6" id="KW-0479">Metal-binding</keyword>
<feature type="compositionally biased region" description="Basic and acidic residues" evidence="7">
    <location>
        <begin position="230"/>
        <end position="248"/>
    </location>
</feature>
<feature type="compositionally biased region" description="Low complexity" evidence="7">
    <location>
        <begin position="593"/>
        <end position="605"/>
    </location>
</feature>
<dbReference type="InterPro" id="IPR036407">
    <property type="entry name" value="DM_DNA-bd_sf"/>
</dbReference>
<evidence type="ECO:0000256" key="6">
    <source>
        <dbReference type="PROSITE-ProRule" id="PRU00070"/>
    </source>
</evidence>
<dbReference type="GO" id="GO:0000978">
    <property type="term" value="F:RNA polymerase II cis-regulatory region sequence-specific DNA binding"/>
    <property type="evidence" value="ECO:0007669"/>
    <property type="project" value="TreeGrafter"/>
</dbReference>
<dbReference type="InterPro" id="IPR001275">
    <property type="entry name" value="DM_DNA-bd"/>
</dbReference>
<dbReference type="Proteomes" id="UP001142055">
    <property type="component" value="Chromosome 1"/>
</dbReference>
<feature type="compositionally biased region" description="Low complexity" evidence="7">
    <location>
        <begin position="1"/>
        <end position="15"/>
    </location>
</feature>
<evidence type="ECO:0000256" key="5">
    <source>
        <dbReference type="ARBA" id="ARBA00023242"/>
    </source>
</evidence>
<dbReference type="FunFam" id="4.10.1040.10:FF:000001">
    <property type="entry name" value="doublesex- and mab-3-related transcription factor 1"/>
    <property type="match status" value="1"/>
</dbReference>
<evidence type="ECO:0000259" key="8">
    <source>
        <dbReference type="PROSITE" id="PS50809"/>
    </source>
</evidence>
<dbReference type="Pfam" id="PF00751">
    <property type="entry name" value="DM"/>
    <property type="match status" value="1"/>
</dbReference>
<evidence type="ECO:0000256" key="3">
    <source>
        <dbReference type="ARBA" id="ARBA00022833"/>
    </source>
</evidence>
<feature type="region of interest" description="Disordered" evidence="7">
    <location>
        <begin position="174"/>
        <end position="278"/>
    </location>
</feature>
<feature type="region of interest" description="Disordered" evidence="7">
    <location>
        <begin position="593"/>
        <end position="619"/>
    </location>
</feature>
<evidence type="ECO:0000256" key="2">
    <source>
        <dbReference type="ARBA" id="ARBA00022723"/>
    </source>
</evidence>
<proteinExistence type="inferred from homology"/>
<protein>
    <recommendedName>
        <fullName evidence="8">DM domain-containing protein</fullName>
    </recommendedName>
</protein>
<gene>
    <name evidence="9" type="ORF">RDWZM_002781</name>
</gene>
<comment type="similarity">
    <text evidence="1">Belongs to the DMRT family.</text>
</comment>
<keyword evidence="5 6" id="KW-0539">Nucleus</keyword>
<dbReference type="PANTHER" id="PTHR12322:SF116">
    <property type="entry name" value="DOUBLESEX-MAB RELATED 99B"/>
    <property type="match status" value="1"/>
</dbReference>
<evidence type="ECO:0000256" key="4">
    <source>
        <dbReference type="ARBA" id="ARBA00023125"/>
    </source>
</evidence>
<organism evidence="9 10">
    <name type="scientific">Blomia tropicalis</name>
    <name type="common">Mite</name>
    <dbReference type="NCBI Taxonomy" id="40697"/>
    <lineage>
        <taxon>Eukaryota</taxon>
        <taxon>Metazoa</taxon>
        <taxon>Ecdysozoa</taxon>
        <taxon>Arthropoda</taxon>
        <taxon>Chelicerata</taxon>
        <taxon>Arachnida</taxon>
        <taxon>Acari</taxon>
        <taxon>Acariformes</taxon>
        <taxon>Sarcoptiformes</taxon>
        <taxon>Astigmata</taxon>
        <taxon>Glycyphagoidea</taxon>
        <taxon>Echimyopodidae</taxon>
        <taxon>Blomia</taxon>
    </lineage>
</organism>
<reference evidence="9" key="1">
    <citation type="submission" date="2022-12" db="EMBL/GenBank/DDBJ databases">
        <title>Genome assemblies of Blomia tropicalis.</title>
        <authorList>
            <person name="Cui Y."/>
        </authorList>
    </citation>
    <scope>NUCLEOTIDE SEQUENCE</scope>
    <source>
        <tissue evidence="9">Adult mites</tissue>
    </source>
</reference>
<name>A0A9Q0ME45_BLOTA</name>
<dbReference type="Pfam" id="PF03474">
    <property type="entry name" value="DMA"/>
    <property type="match status" value="1"/>
</dbReference>
<keyword evidence="4 6" id="KW-0238">DNA-binding</keyword>
<dbReference type="PROSITE" id="PS50809">
    <property type="entry name" value="DM_2"/>
    <property type="match status" value="1"/>
</dbReference>
<dbReference type="Gene3D" id="4.10.1040.10">
    <property type="entry name" value="DM DNA-binding domain"/>
    <property type="match status" value="1"/>
</dbReference>
<dbReference type="GO" id="GO:0046872">
    <property type="term" value="F:metal ion binding"/>
    <property type="evidence" value="ECO:0007669"/>
    <property type="project" value="UniProtKB-KW"/>
</dbReference>
<evidence type="ECO:0000256" key="7">
    <source>
        <dbReference type="SAM" id="MobiDB-lite"/>
    </source>
</evidence>
<feature type="domain" description="DM" evidence="8">
    <location>
        <begin position="81"/>
        <end position="128"/>
    </location>
</feature>
<comment type="subcellular location">
    <subcellularLocation>
        <location evidence="6">Nucleus</location>
    </subcellularLocation>
</comment>
<dbReference type="AlphaFoldDB" id="A0A9Q0ME45"/>
<dbReference type="SUPFAM" id="SSF82927">
    <property type="entry name" value="Cysteine-rich DNA binding domain, (DM domain)"/>
    <property type="match status" value="1"/>
</dbReference>
<accession>A0A9Q0ME45</accession>
<feature type="DNA-binding region" description="DM" evidence="6">
    <location>
        <begin position="81"/>
        <end position="128"/>
    </location>
</feature>
<dbReference type="GO" id="GO:0007548">
    <property type="term" value="P:sex differentiation"/>
    <property type="evidence" value="ECO:0007669"/>
    <property type="project" value="TreeGrafter"/>
</dbReference>
<keyword evidence="3 6" id="KW-0862">Zinc</keyword>
<evidence type="ECO:0000256" key="1">
    <source>
        <dbReference type="ARBA" id="ARBA00006834"/>
    </source>
</evidence>